<keyword evidence="2" id="KW-1185">Reference proteome</keyword>
<evidence type="ECO:0000313" key="2">
    <source>
        <dbReference type="Proteomes" id="UP000305067"/>
    </source>
</evidence>
<dbReference type="AlphaFoldDB" id="A0A5C3Q6J9"/>
<accession>A0A5C3Q6J9</accession>
<sequence length="49" mass="5390">CVYLAWAYIQSPRSSTLPLSVEPLLQICCSFPCFVTLGQDLPLALLATF</sequence>
<dbReference type="EMBL" id="ML178846">
    <property type="protein sequence ID" value="TFK97612.1"/>
    <property type="molecule type" value="Genomic_DNA"/>
</dbReference>
<dbReference type="Proteomes" id="UP000305067">
    <property type="component" value="Unassembled WGS sequence"/>
</dbReference>
<evidence type="ECO:0000313" key="1">
    <source>
        <dbReference type="EMBL" id="TFK97612.1"/>
    </source>
</evidence>
<reference evidence="1 2" key="1">
    <citation type="journal article" date="2019" name="Nat. Ecol. Evol.">
        <title>Megaphylogeny resolves global patterns of mushroom evolution.</title>
        <authorList>
            <person name="Varga T."/>
            <person name="Krizsan K."/>
            <person name="Foldi C."/>
            <person name="Dima B."/>
            <person name="Sanchez-Garcia M."/>
            <person name="Sanchez-Ramirez S."/>
            <person name="Szollosi G.J."/>
            <person name="Szarkandi J.G."/>
            <person name="Papp V."/>
            <person name="Albert L."/>
            <person name="Andreopoulos W."/>
            <person name="Angelini C."/>
            <person name="Antonin V."/>
            <person name="Barry K.W."/>
            <person name="Bougher N.L."/>
            <person name="Buchanan P."/>
            <person name="Buyck B."/>
            <person name="Bense V."/>
            <person name="Catcheside P."/>
            <person name="Chovatia M."/>
            <person name="Cooper J."/>
            <person name="Damon W."/>
            <person name="Desjardin D."/>
            <person name="Finy P."/>
            <person name="Geml J."/>
            <person name="Haridas S."/>
            <person name="Hughes K."/>
            <person name="Justo A."/>
            <person name="Karasinski D."/>
            <person name="Kautmanova I."/>
            <person name="Kiss B."/>
            <person name="Kocsube S."/>
            <person name="Kotiranta H."/>
            <person name="LaButti K.M."/>
            <person name="Lechner B.E."/>
            <person name="Liimatainen K."/>
            <person name="Lipzen A."/>
            <person name="Lukacs Z."/>
            <person name="Mihaltcheva S."/>
            <person name="Morgado L.N."/>
            <person name="Niskanen T."/>
            <person name="Noordeloos M.E."/>
            <person name="Ohm R.A."/>
            <person name="Ortiz-Santana B."/>
            <person name="Ovrebo C."/>
            <person name="Racz N."/>
            <person name="Riley R."/>
            <person name="Savchenko A."/>
            <person name="Shiryaev A."/>
            <person name="Soop K."/>
            <person name="Spirin V."/>
            <person name="Szebenyi C."/>
            <person name="Tomsovsky M."/>
            <person name="Tulloss R.E."/>
            <person name="Uehling J."/>
            <person name="Grigoriev I.V."/>
            <person name="Vagvolgyi C."/>
            <person name="Papp T."/>
            <person name="Martin F.M."/>
            <person name="Miettinen O."/>
            <person name="Hibbett D.S."/>
            <person name="Nagy L.G."/>
        </authorList>
    </citation>
    <scope>NUCLEOTIDE SEQUENCE [LARGE SCALE GENOMIC DNA]</scope>
    <source>
        <strain evidence="1 2">CBS 309.79</strain>
    </source>
</reference>
<name>A0A5C3Q6J9_9AGAR</name>
<organism evidence="1 2">
    <name type="scientific">Pterulicium gracile</name>
    <dbReference type="NCBI Taxonomy" id="1884261"/>
    <lineage>
        <taxon>Eukaryota</taxon>
        <taxon>Fungi</taxon>
        <taxon>Dikarya</taxon>
        <taxon>Basidiomycota</taxon>
        <taxon>Agaricomycotina</taxon>
        <taxon>Agaricomycetes</taxon>
        <taxon>Agaricomycetidae</taxon>
        <taxon>Agaricales</taxon>
        <taxon>Pleurotineae</taxon>
        <taxon>Pterulaceae</taxon>
        <taxon>Pterulicium</taxon>
    </lineage>
</organism>
<proteinExistence type="predicted"/>
<feature type="non-terminal residue" evidence="1">
    <location>
        <position position="1"/>
    </location>
</feature>
<protein>
    <submittedName>
        <fullName evidence="1">Uncharacterized protein</fullName>
    </submittedName>
</protein>
<gene>
    <name evidence="1" type="ORF">BDV98DRAFT_574369</name>
</gene>